<comment type="caution">
    <text evidence="5">The sequence shown here is derived from an EMBL/GenBank/DDBJ whole genome shotgun (WGS) entry which is preliminary data.</text>
</comment>
<evidence type="ECO:0000259" key="4">
    <source>
        <dbReference type="Pfam" id="PF04500"/>
    </source>
</evidence>
<name>A0ABQ8TJE4_PERAM</name>
<evidence type="ECO:0000256" key="2">
    <source>
        <dbReference type="ARBA" id="ARBA00022771"/>
    </source>
</evidence>
<protein>
    <recommendedName>
        <fullName evidence="4">FLYWCH-type domain-containing protein</fullName>
    </recommendedName>
</protein>
<keyword evidence="2" id="KW-0863">Zinc-finger</keyword>
<dbReference type="Gene3D" id="2.20.25.240">
    <property type="match status" value="1"/>
</dbReference>
<reference evidence="5 6" key="1">
    <citation type="journal article" date="2022" name="Allergy">
        <title>Genome assembly and annotation of Periplaneta americana reveal a comprehensive cockroach allergen profile.</title>
        <authorList>
            <person name="Wang L."/>
            <person name="Xiong Q."/>
            <person name="Saelim N."/>
            <person name="Wang L."/>
            <person name="Nong W."/>
            <person name="Wan A.T."/>
            <person name="Shi M."/>
            <person name="Liu X."/>
            <person name="Cao Q."/>
            <person name="Hui J.H.L."/>
            <person name="Sookrung N."/>
            <person name="Leung T.F."/>
            <person name="Tungtrongchitr A."/>
            <person name="Tsui S.K.W."/>
        </authorList>
    </citation>
    <scope>NUCLEOTIDE SEQUENCE [LARGE SCALE GENOMIC DNA]</scope>
    <source>
        <strain evidence="5">PWHHKU_190912</strain>
    </source>
</reference>
<keyword evidence="1" id="KW-0479">Metal-binding</keyword>
<sequence length="105" mass="12050">MEEQNSQGITSSRGGRKLIHIGFIYYRRISKNGKDYWKCLRKSDCRPTAITKLTGDALSVLKESEHQHALNQECVKAELVIQRLKRVATGHPELPPAQLFRENFL</sequence>
<feature type="domain" description="FLYWCH-type" evidence="4">
    <location>
        <begin position="9"/>
        <end position="68"/>
    </location>
</feature>
<keyword evidence="3" id="KW-0862">Zinc</keyword>
<evidence type="ECO:0000256" key="3">
    <source>
        <dbReference type="ARBA" id="ARBA00022833"/>
    </source>
</evidence>
<dbReference type="Pfam" id="PF04500">
    <property type="entry name" value="FLYWCH"/>
    <property type="match status" value="1"/>
</dbReference>
<evidence type="ECO:0000313" key="6">
    <source>
        <dbReference type="Proteomes" id="UP001148838"/>
    </source>
</evidence>
<evidence type="ECO:0000256" key="1">
    <source>
        <dbReference type="ARBA" id="ARBA00022723"/>
    </source>
</evidence>
<evidence type="ECO:0000313" key="5">
    <source>
        <dbReference type="EMBL" id="KAJ4446728.1"/>
    </source>
</evidence>
<proteinExistence type="predicted"/>
<dbReference type="EMBL" id="JAJSOF020000009">
    <property type="protein sequence ID" value="KAJ4446728.1"/>
    <property type="molecule type" value="Genomic_DNA"/>
</dbReference>
<keyword evidence="6" id="KW-1185">Reference proteome</keyword>
<gene>
    <name evidence="5" type="ORF">ANN_13425</name>
</gene>
<dbReference type="InterPro" id="IPR007588">
    <property type="entry name" value="Znf_FLYWCH"/>
</dbReference>
<organism evidence="5 6">
    <name type="scientific">Periplaneta americana</name>
    <name type="common">American cockroach</name>
    <name type="synonym">Blatta americana</name>
    <dbReference type="NCBI Taxonomy" id="6978"/>
    <lineage>
        <taxon>Eukaryota</taxon>
        <taxon>Metazoa</taxon>
        <taxon>Ecdysozoa</taxon>
        <taxon>Arthropoda</taxon>
        <taxon>Hexapoda</taxon>
        <taxon>Insecta</taxon>
        <taxon>Pterygota</taxon>
        <taxon>Neoptera</taxon>
        <taxon>Polyneoptera</taxon>
        <taxon>Dictyoptera</taxon>
        <taxon>Blattodea</taxon>
        <taxon>Blattoidea</taxon>
        <taxon>Blattidae</taxon>
        <taxon>Blattinae</taxon>
        <taxon>Periplaneta</taxon>
    </lineage>
</organism>
<accession>A0ABQ8TJE4</accession>
<dbReference type="Proteomes" id="UP001148838">
    <property type="component" value="Unassembled WGS sequence"/>
</dbReference>